<dbReference type="SUPFAM" id="SSF56219">
    <property type="entry name" value="DNase I-like"/>
    <property type="match status" value="1"/>
</dbReference>
<evidence type="ECO:0000259" key="1">
    <source>
        <dbReference type="Pfam" id="PF03372"/>
    </source>
</evidence>
<sequence>MHNNTGYEKKYAKYKMKYSKLKYRMVGGASIDDLKHAYLKYIDTNLPKNSLTEMKNPAEEFRLGTYNIHYFTDVWERENTYTKILADVAAINADIIILEEIIIGGDVKIKEGLHVDVSKIYDDLAKIGYPKTVICNTVPSWYNAMYGNMLAIKDNLITKCGADLLCKKYDETIYTFKKSTTTTTVSGLHEGTTETRCYVYVKVPYKESVLHIYGTHSDVASEDTRLAQITYIVNQIKTNHTAKNDISFVLGDFNTIDRAQYTSNPEIINNPFLATSGKLIAYLKEHGFIDLFEPDPPQMTTWNNTRVDFIFCNKKLTNYTKNVYYTKASDHLPIFITLKSDAHSL</sequence>
<dbReference type="InterPro" id="IPR036691">
    <property type="entry name" value="Endo/exonu/phosph_ase_sf"/>
</dbReference>
<protein>
    <submittedName>
        <fullName evidence="2">Exodeoxyribonuclease III</fullName>
    </submittedName>
</protein>
<dbReference type="GO" id="GO:0003824">
    <property type="term" value="F:catalytic activity"/>
    <property type="evidence" value="ECO:0007669"/>
    <property type="project" value="InterPro"/>
</dbReference>
<feature type="domain" description="Endonuclease/exonuclease/phosphatase" evidence="1">
    <location>
        <begin position="64"/>
        <end position="331"/>
    </location>
</feature>
<organism evidence="2">
    <name type="scientific">Hyperionvirus sp</name>
    <dbReference type="NCBI Taxonomy" id="2487770"/>
    <lineage>
        <taxon>Viruses</taxon>
        <taxon>Varidnaviria</taxon>
        <taxon>Bamfordvirae</taxon>
        <taxon>Nucleocytoviricota</taxon>
        <taxon>Megaviricetes</taxon>
        <taxon>Imitervirales</taxon>
        <taxon>Mimiviridae</taxon>
        <taxon>Klosneuvirinae</taxon>
    </lineage>
</organism>
<dbReference type="Pfam" id="PF03372">
    <property type="entry name" value="Exo_endo_phos"/>
    <property type="match status" value="1"/>
</dbReference>
<name>A0A3G5AA51_9VIRU</name>
<dbReference type="Gene3D" id="3.60.10.10">
    <property type="entry name" value="Endonuclease/exonuclease/phosphatase"/>
    <property type="match status" value="1"/>
</dbReference>
<accession>A0A3G5AA51</accession>
<evidence type="ECO:0000313" key="2">
    <source>
        <dbReference type="EMBL" id="AYV84130.1"/>
    </source>
</evidence>
<gene>
    <name evidence="2" type="ORF">Hyperionvirus18_6</name>
</gene>
<reference evidence="2" key="1">
    <citation type="submission" date="2018-10" db="EMBL/GenBank/DDBJ databases">
        <title>Hidden diversity of soil giant viruses.</title>
        <authorList>
            <person name="Schulz F."/>
            <person name="Alteio L."/>
            <person name="Goudeau D."/>
            <person name="Ryan E.M."/>
            <person name="Malmstrom R.R."/>
            <person name="Blanchard J."/>
            <person name="Woyke T."/>
        </authorList>
    </citation>
    <scope>NUCLEOTIDE SEQUENCE</scope>
    <source>
        <strain evidence="2">HYV1</strain>
    </source>
</reference>
<dbReference type="EMBL" id="MK072400">
    <property type="protein sequence ID" value="AYV84130.1"/>
    <property type="molecule type" value="Genomic_DNA"/>
</dbReference>
<dbReference type="InterPro" id="IPR005135">
    <property type="entry name" value="Endo/exonuclease/phosphatase"/>
</dbReference>
<proteinExistence type="predicted"/>